<evidence type="ECO:0000256" key="1">
    <source>
        <dbReference type="ARBA" id="ARBA00006354"/>
    </source>
</evidence>
<dbReference type="Gene3D" id="3.30.230.10">
    <property type="match status" value="1"/>
</dbReference>
<dbReference type="InterPro" id="IPR020568">
    <property type="entry name" value="Ribosomal_Su5_D2-typ_SF"/>
</dbReference>
<dbReference type="InterPro" id="IPR014721">
    <property type="entry name" value="Ribsml_uS5_D2-typ_fold_subgr"/>
</dbReference>
<dbReference type="Proteomes" id="UP000503297">
    <property type="component" value="Chromosome"/>
</dbReference>
<dbReference type="SMART" id="SM00382">
    <property type="entry name" value="AAA"/>
    <property type="match status" value="1"/>
</dbReference>
<dbReference type="Pfam" id="PF01078">
    <property type="entry name" value="Mg_chelatase"/>
    <property type="match status" value="1"/>
</dbReference>
<accession>A0A6M8IYP6</accession>
<sequence>MTMMGRCSVPSAALQGVRAVPVSVEVSVSSGLPGFSIVGLADTAVLESRERVRSAIKAAGFSMPCDRIVVNLAPSSMRKRGTGFDLAIALGVLIASGQLDRSFLDGRLFVGELSLEGEVRPIDGLLACAVLACRQGRAFVGPVAPDRLVAMEGARFLGIRSLAALSTAELVRMDRFPPRPCARFPDYREVAGNDFAKRALQIAAAGGHGVLMMGPPGSGKTMLASRLPSILPPLSEDEALESALVHSVAGEPIGSLLAGVRPFRSPHHSASSAGLIGGGSPLRPGEVSLAHNGVLFLDELAEFRTAVLQGIRQPMEQGEVCITRAEASVSFPARFMFVGASNPCPCGFFGDPERSCTCSESQVSAYQNRIGGPLLDRFDLQIDVCRVPPSQVMEGQGAQTSEQLRAGVLRAREFLSWRQARRPQSSGMKGLVEACELDAPDERFFVEAARRSALSGRGMARTLAVARTIADIDERQGVQMDDLVEALGFRLRQGCAR</sequence>
<reference evidence="3" key="1">
    <citation type="submission" date="2020-05" db="EMBL/GenBank/DDBJ databases">
        <title>Novel species in genus Nocardioides.</title>
        <authorList>
            <person name="Zhang G."/>
        </authorList>
    </citation>
    <scope>NUCLEOTIDE SEQUENCE [LARGE SCALE GENOMIC DNA]</scope>
    <source>
        <strain evidence="3">zg-1050</strain>
    </source>
</reference>
<dbReference type="InterPro" id="IPR004482">
    <property type="entry name" value="Mg_chelat-rel"/>
</dbReference>
<dbReference type="SUPFAM" id="SSF54211">
    <property type="entry name" value="Ribosomal protein S5 domain 2-like"/>
    <property type="match status" value="1"/>
</dbReference>
<gene>
    <name evidence="2" type="ORF">HLV38_00790</name>
</gene>
<dbReference type="PANTHER" id="PTHR32039">
    <property type="entry name" value="MAGNESIUM-CHELATASE SUBUNIT CHLI"/>
    <property type="match status" value="1"/>
</dbReference>
<dbReference type="GO" id="GO:0005524">
    <property type="term" value="F:ATP binding"/>
    <property type="evidence" value="ECO:0007669"/>
    <property type="project" value="InterPro"/>
</dbReference>
<protein>
    <submittedName>
        <fullName evidence="2">YifB family Mg chelatase-like AAA ATPase</fullName>
    </submittedName>
</protein>
<dbReference type="KEGG" id="bwa:HLV38_00790"/>
<dbReference type="AlphaFoldDB" id="A0A6M8IYP6"/>
<dbReference type="EMBL" id="CP053716">
    <property type="protein sequence ID" value="QKF06820.1"/>
    <property type="molecule type" value="Genomic_DNA"/>
</dbReference>
<dbReference type="InterPro" id="IPR003593">
    <property type="entry name" value="AAA+_ATPase"/>
</dbReference>
<dbReference type="InterPro" id="IPR045006">
    <property type="entry name" value="CHLI-like"/>
</dbReference>
<keyword evidence="3" id="KW-1185">Reference proteome</keyword>
<organism evidence="2 3">
    <name type="scientific">Berryella wangjianweii</name>
    <dbReference type="NCBI Taxonomy" id="2734634"/>
    <lineage>
        <taxon>Bacteria</taxon>
        <taxon>Bacillati</taxon>
        <taxon>Actinomycetota</taxon>
        <taxon>Coriobacteriia</taxon>
        <taxon>Eggerthellales</taxon>
        <taxon>Eggerthellaceae</taxon>
        <taxon>Berryella</taxon>
    </lineage>
</organism>
<dbReference type="RefSeq" id="WP_172165325.1">
    <property type="nucleotide sequence ID" value="NZ_CP053716.1"/>
</dbReference>
<dbReference type="Gene3D" id="3.40.50.300">
    <property type="entry name" value="P-loop containing nucleotide triphosphate hydrolases"/>
    <property type="match status" value="1"/>
</dbReference>
<dbReference type="InterPro" id="IPR000523">
    <property type="entry name" value="Mg_chelatse_chII-like_cat_dom"/>
</dbReference>
<dbReference type="SUPFAM" id="SSF52540">
    <property type="entry name" value="P-loop containing nucleoside triphosphate hydrolases"/>
    <property type="match status" value="1"/>
</dbReference>
<dbReference type="NCBIfam" id="TIGR00368">
    <property type="entry name" value="YifB family Mg chelatase-like AAA ATPase"/>
    <property type="match status" value="1"/>
</dbReference>
<evidence type="ECO:0000313" key="3">
    <source>
        <dbReference type="Proteomes" id="UP000503297"/>
    </source>
</evidence>
<dbReference type="InterPro" id="IPR025158">
    <property type="entry name" value="Mg_chelat-rel_C"/>
</dbReference>
<evidence type="ECO:0000313" key="2">
    <source>
        <dbReference type="EMBL" id="QKF06820.1"/>
    </source>
</evidence>
<dbReference type="PANTHER" id="PTHR32039:SF7">
    <property type="entry name" value="COMPETENCE PROTEIN COMM"/>
    <property type="match status" value="1"/>
</dbReference>
<dbReference type="Pfam" id="PF13335">
    <property type="entry name" value="Mg_chelatase_C"/>
    <property type="match status" value="1"/>
</dbReference>
<comment type="similarity">
    <text evidence="1">Belongs to the Mg-chelatase subunits D/I family. ComM subfamily.</text>
</comment>
<dbReference type="InterPro" id="IPR027417">
    <property type="entry name" value="P-loop_NTPase"/>
</dbReference>
<proteinExistence type="inferred from homology"/>
<dbReference type="Pfam" id="PF13541">
    <property type="entry name" value="ChlI"/>
    <property type="match status" value="1"/>
</dbReference>
<name>A0A6M8IYP6_9ACTN</name>